<evidence type="ECO:0000259" key="3">
    <source>
        <dbReference type="PROSITE" id="PS51352"/>
    </source>
</evidence>
<dbReference type="InterPro" id="IPR013766">
    <property type="entry name" value="Thioredoxin_domain"/>
</dbReference>
<dbReference type="AlphaFoldDB" id="A0A2J8A0T4"/>
<dbReference type="SUPFAM" id="SSF52833">
    <property type="entry name" value="Thioredoxin-like"/>
    <property type="match status" value="1"/>
</dbReference>
<feature type="domain" description="Thioredoxin" evidence="3">
    <location>
        <begin position="52"/>
        <end position="182"/>
    </location>
</feature>
<dbReference type="InterPro" id="IPR036249">
    <property type="entry name" value="Thioredoxin-like_sf"/>
</dbReference>
<dbReference type="PANTHER" id="PTHR43601">
    <property type="entry name" value="THIOREDOXIN, MITOCHONDRIAL"/>
    <property type="match status" value="1"/>
</dbReference>
<dbReference type="Gene3D" id="3.40.30.10">
    <property type="entry name" value="Glutaredoxin"/>
    <property type="match status" value="1"/>
</dbReference>
<accession>A0A2J8A0T4</accession>
<dbReference type="EMBL" id="PGGS01000257">
    <property type="protein sequence ID" value="PNH06124.1"/>
    <property type="molecule type" value="Genomic_DNA"/>
</dbReference>
<dbReference type="GO" id="GO:0045454">
    <property type="term" value="P:cell redox homeostasis"/>
    <property type="evidence" value="ECO:0007669"/>
    <property type="project" value="TreeGrafter"/>
</dbReference>
<dbReference type="Proteomes" id="UP000236333">
    <property type="component" value="Unassembled WGS sequence"/>
</dbReference>
<evidence type="ECO:0000313" key="5">
    <source>
        <dbReference type="Proteomes" id="UP000236333"/>
    </source>
</evidence>
<organism evidence="4 5">
    <name type="scientific">Tetrabaena socialis</name>
    <dbReference type="NCBI Taxonomy" id="47790"/>
    <lineage>
        <taxon>Eukaryota</taxon>
        <taxon>Viridiplantae</taxon>
        <taxon>Chlorophyta</taxon>
        <taxon>core chlorophytes</taxon>
        <taxon>Chlorophyceae</taxon>
        <taxon>CS clade</taxon>
        <taxon>Chlamydomonadales</taxon>
        <taxon>Tetrabaenaceae</taxon>
        <taxon>Tetrabaena</taxon>
    </lineage>
</organism>
<evidence type="ECO:0000256" key="1">
    <source>
        <dbReference type="ARBA" id="ARBA00008987"/>
    </source>
</evidence>
<comment type="caution">
    <text evidence="4">The sequence shown here is derived from an EMBL/GenBank/DDBJ whole genome shotgun (WGS) entry which is preliminary data.</text>
</comment>
<name>A0A2J8A0T4_9CHLO</name>
<sequence length="193" mass="21372">MSASKGFVHHPSRGRSTTSVRVSASATYCTHPDALKRRLEAEADRHQRAAERAEAQMVAAAGLKWWEGALPPNMVVVGSSHQLQLLKETSRPILINWFTEDCYSCRTLHVKLKKIAAENPEILFLKLNGSSEGLKPLFEMFGITKVPYFHVVLDGRVLSEFSASLNPEKLALLRKELRAAVRARQEAGVPAVA</sequence>
<reference evidence="4 5" key="1">
    <citation type="journal article" date="2017" name="Mol. Biol. Evol.">
        <title>The 4-celled Tetrabaena socialis nuclear genome reveals the essential components for genetic control of cell number at the origin of multicellularity in the volvocine lineage.</title>
        <authorList>
            <person name="Featherston J."/>
            <person name="Arakaki Y."/>
            <person name="Hanschen E.R."/>
            <person name="Ferris P.J."/>
            <person name="Michod R.E."/>
            <person name="Olson B.J.S.C."/>
            <person name="Nozaki H."/>
            <person name="Durand P.M."/>
        </authorList>
    </citation>
    <scope>NUCLEOTIDE SEQUENCE [LARGE SCALE GENOMIC DNA]</scope>
    <source>
        <strain evidence="4 5">NIES-571</strain>
    </source>
</reference>
<evidence type="ECO:0000313" key="4">
    <source>
        <dbReference type="EMBL" id="PNH06124.1"/>
    </source>
</evidence>
<dbReference type="PROSITE" id="PS51352">
    <property type="entry name" value="THIOREDOXIN_2"/>
    <property type="match status" value="1"/>
</dbReference>
<dbReference type="Pfam" id="PF00085">
    <property type="entry name" value="Thioredoxin"/>
    <property type="match status" value="1"/>
</dbReference>
<dbReference type="PANTHER" id="PTHR43601:SF32">
    <property type="entry name" value="THIOREDOXIN-LIKE 2-2, CHLOROPLASTIC"/>
    <property type="match status" value="1"/>
</dbReference>
<feature type="region of interest" description="Disordered" evidence="2">
    <location>
        <begin position="1"/>
        <end position="22"/>
    </location>
</feature>
<dbReference type="CDD" id="cd02947">
    <property type="entry name" value="TRX_family"/>
    <property type="match status" value="1"/>
</dbReference>
<comment type="similarity">
    <text evidence="1">Belongs to the thioredoxin family.</text>
</comment>
<evidence type="ECO:0000256" key="2">
    <source>
        <dbReference type="SAM" id="MobiDB-lite"/>
    </source>
</evidence>
<gene>
    <name evidence="4" type="ORF">TSOC_007547</name>
</gene>
<dbReference type="OrthoDB" id="2121326at2759"/>
<protein>
    <submittedName>
        <fullName evidence="4">Thioredoxin-like 2-1, chloroplastic</fullName>
    </submittedName>
</protein>
<proteinExistence type="inferred from homology"/>
<keyword evidence="5" id="KW-1185">Reference proteome</keyword>